<comment type="caution">
    <text evidence="2">The sequence shown here is derived from an EMBL/GenBank/DDBJ whole genome shotgun (WGS) entry which is preliminary data.</text>
</comment>
<dbReference type="AlphaFoldDB" id="A0A9D4BF37"/>
<dbReference type="EMBL" id="JAIWYP010000023">
    <property type="protein sequence ID" value="KAH3692388.1"/>
    <property type="molecule type" value="Genomic_DNA"/>
</dbReference>
<sequence length="240" mass="26720">MVCDQLLCNCLGFTMFIISCYSKINAKVRAVIITIVLMCLYIERPLMNMAVDMFKQTSGNGNFSRYGHFLKITIRHESQNRSCEVKNIDDCAYRAGNSTVATDTTYCCEDYMDDESITYVMIRAIHVVLLLCGVLLVCMSAAFLGKRKNIQFEAVVTLGLCIECVMIVCYILFATVVANSLGFSTADLTTFFYSTTVITACLLTLTFCTLAISVVSGRKLPWSNDDNDKSVKPLMQACKT</sequence>
<organism evidence="2 3">
    <name type="scientific">Dreissena polymorpha</name>
    <name type="common">Zebra mussel</name>
    <name type="synonym">Mytilus polymorpha</name>
    <dbReference type="NCBI Taxonomy" id="45954"/>
    <lineage>
        <taxon>Eukaryota</taxon>
        <taxon>Metazoa</taxon>
        <taxon>Spiralia</taxon>
        <taxon>Lophotrochozoa</taxon>
        <taxon>Mollusca</taxon>
        <taxon>Bivalvia</taxon>
        <taxon>Autobranchia</taxon>
        <taxon>Heteroconchia</taxon>
        <taxon>Euheterodonta</taxon>
        <taxon>Imparidentia</taxon>
        <taxon>Neoheterodontei</taxon>
        <taxon>Myida</taxon>
        <taxon>Dreissenoidea</taxon>
        <taxon>Dreissenidae</taxon>
        <taxon>Dreissena</taxon>
    </lineage>
</organism>
<gene>
    <name evidence="2" type="ORF">DPMN_194838</name>
</gene>
<keyword evidence="1" id="KW-0472">Membrane</keyword>
<reference evidence="2" key="2">
    <citation type="submission" date="2020-11" db="EMBL/GenBank/DDBJ databases">
        <authorList>
            <person name="McCartney M.A."/>
            <person name="Auch B."/>
            <person name="Kono T."/>
            <person name="Mallez S."/>
            <person name="Becker A."/>
            <person name="Gohl D.M."/>
            <person name="Silverstein K.A.T."/>
            <person name="Koren S."/>
            <person name="Bechman K.B."/>
            <person name="Herman A."/>
            <person name="Abrahante J.E."/>
            <person name="Garbe J."/>
        </authorList>
    </citation>
    <scope>NUCLEOTIDE SEQUENCE</scope>
    <source>
        <strain evidence="2">Duluth1</strain>
        <tissue evidence="2">Whole animal</tissue>
    </source>
</reference>
<feature type="transmembrane region" description="Helical" evidence="1">
    <location>
        <begin position="26"/>
        <end position="43"/>
    </location>
</feature>
<evidence type="ECO:0000256" key="1">
    <source>
        <dbReference type="SAM" id="Phobius"/>
    </source>
</evidence>
<reference evidence="2" key="1">
    <citation type="journal article" date="2019" name="bioRxiv">
        <title>The Genome of the Zebra Mussel, Dreissena polymorpha: A Resource for Invasive Species Research.</title>
        <authorList>
            <person name="McCartney M.A."/>
            <person name="Auch B."/>
            <person name="Kono T."/>
            <person name="Mallez S."/>
            <person name="Zhang Y."/>
            <person name="Obille A."/>
            <person name="Becker A."/>
            <person name="Abrahante J.E."/>
            <person name="Garbe J."/>
            <person name="Badalamenti J.P."/>
            <person name="Herman A."/>
            <person name="Mangelson H."/>
            <person name="Liachko I."/>
            <person name="Sullivan S."/>
            <person name="Sone E.D."/>
            <person name="Koren S."/>
            <person name="Silverstein K.A.T."/>
            <person name="Beckman K.B."/>
            <person name="Gohl D.M."/>
        </authorList>
    </citation>
    <scope>NUCLEOTIDE SEQUENCE</scope>
    <source>
        <strain evidence="2">Duluth1</strain>
        <tissue evidence="2">Whole animal</tissue>
    </source>
</reference>
<keyword evidence="1" id="KW-0812">Transmembrane</keyword>
<feature type="transmembrane region" description="Helical" evidence="1">
    <location>
        <begin position="156"/>
        <end position="178"/>
    </location>
</feature>
<keyword evidence="1" id="KW-1133">Transmembrane helix</keyword>
<feature type="transmembrane region" description="Helical" evidence="1">
    <location>
        <begin position="190"/>
        <end position="215"/>
    </location>
</feature>
<evidence type="ECO:0000313" key="3">
    <source>
        <dbReference type="Proteomes" id="UP000828390"/>
    </source>
</evidence>
<accession>A0A9D4BF37</accession>
<keyword evidence="3" id="KW-1185">Reference proteome</keyword>
<evidence type="ECO:0000313" key="2">
    <source>
        <dbReference type="EMBL" id="KAH3692388.1"/>
    </source>
</evidence>
<protein>
    <submittedName>
        <fullName evidence="2">Uncharacterized protein</fullName>
    </submittedName>
</protein>
<feature type="transmembrane region" description="Helical" evidence="1">
    <location>
        <begin position="120"/>
        <end position="144"/>
    </location>
</feature>
<proteinExistence type="predicted"/>
<name>A0A9D4BF37_DREPO</name>
<dbReference type="Proteomes" id="UP000828390">
    <property type="component" value="Unassembled WGS sequence"/>
</dbReference>